<dbReference type="EMBL" id="JARBHB010000014">
    <property type="protein sequence ID" value="KAJ8869039.1"/>
    <property type="molecule type" value="Genomic_DNA"/>
</dbReference>
<comment type="caution">
    <text evidence="2">The sequence shown here is derived from an EMBL/GenBank/DDBJ whole genome shotgun (WGS) entry which is preliminary data.</text>
</comment>
<evidence type="ECO:0000256" key="1">
    <source>
        <dbReference type="SAM" id="MobiDB-lite"/>
    </source>
</evidence>
<dbReference type="Proteomes" id="UP001159363">
    <property type="component" value="Chromosome 13"/>
</dbReference>
<gene>
    <name evidence="2" type="ORF">PR048_030590</name>
</gene>
<keyword evidence="3" id="KW-1185">Reference proteome</keyword>
<accession>A0ABQ9GD90</accession>
<feature type="region of interest" description="Disordered" evidence="1">
    <location>
        <begin position="121"/>
        <end position="149"/>
    </location>
</feature>
<reference evidence="2 3" key="1">
    <citation type="submission" date="2023-02" db="EMBL/GenBank/DDBJ databases">
        <title>LHISI_Scaffold_Assembly.</title>
        <authorList>
            <person name="Stuart O.P."/>
            <person name="Cleave R."/>
            <person name="Magrath M.J.L."/>
            <person name="Mikheyev A.S."/>
        </authorList>
    </citation>
    <scope>NUCLEOTIDE SEQUENCE [LARGE SCALE GENOMIC DNA]</scope>
    <source>
        <strain evidence="2">Daus_M_001</strain>
        <tissue evidence="2">Leg muscle</tissue>
    </source>
</reference>
<protein>
    <submittedName>
        <fullName evidence="2">Uncharacterized protein</fullName>
    </submittedName>
</protein>
<evidence type="ECO:0000313" key="2">
    <source>
        <dbReference type="EMBL" id="KAJ8869039.1"/>
    </source>
</evidence>
<evidence type="ECO:0000313" key="3">
    <source>
        <dbReference type="Proteomes" id="UP001159363"/>
    </source>
</evidence>
<name>A0ABQ9GD90_9NEOP</name>
<sequence>MTYLGNNQIYNVGVICTAINNSIAQGPRWMSVGIVPDDAAGRRAFSGISRFPRPCIPPQLRSHLVSTSSALKTSSSESFNSAAHIATTHLRPHMSTVKYDTRKLPEGRWPHFHKGAIPLVSKRGNEPQAPRSRRELSARKLRGSRSSEGNGWRAWKLLGRLHLLVAERLDSSPFHKGEPSSVPGRVAHGIFASGNNAGRCRWSAGFIRGSSVSLPSFHYGAAPYAPQSPPPPPIGSQDLVVKSRPNISTQQQRRSVTQSRAVQSERAWLHIYAAANGETTPAPVDIWSSAGIKGWSGGGGDPRENPPTNGIVRHDSHMRKSGVTRPGIEPGSPWWETTRPFSSATVPPPPTEIITQISATPVADNQPMMDVLEHSNARPVWCGPIEERCLPANHRHSVSELPNSDWPSQPPIDITAVKKLRRYFSALVAAAVAQRSKDSPLIKVNRDRYTTRVAAIFSHLRFVLDDAADRRVFSGISPFLFPLHSGADPFSPRLTFIGSQYRVVNCHPNLLTHHTEIMVSAWKVEFVIHW</sequence>
<feature type="region of interest" description="Disordered" evidence="1">
    <location>
        <begin position="295"/>
        <end position="335"/>
    </location>
</feature>
<proteinExistence type="predicted"/>
<organism evidence="2 3">
    <name type="scientific">Dryococelus australis</name>
    <dbReference type="NCBI Taxonomy" id="614101"/>
    <lineage>
        <taxon>Eukaryota</taxon>
        <taxon>Metazoa</taxon>
        <taxon>Ecdysozoa</taxon>
        <taxon>Arthropoda</taxon>
        <taxon>Hexapoda</taxon>
        <taxon>Insecta</taxon>
        <taxon>Pterygota</taxon>
        <taxon>Neoptera</taxon>
        <taxon>Polyneoptera</taxon>
        <taxon>Phasmatodea</taxon>
        <taxon>Verophasmatodea</taxon>
        <taxon>Anareolatae</taxon>
        <taxon>Phasmatidae</taxon>
        <taxon>Eurycanthinae</taxon>
        <taxon>Dryococelus</taxon>
    </lineage>
</organism>